<accession>A0A427A533</accession>
<evidence type="ECO:0000256" key="1">
    <source>
        <dbReference type="SAM" id="MobiDB-lite"/>
    </source>
</evidence>
<name>A0A427A533_ENSVE</name>
<keyword evidence="2" id="KW-0732">Signal</keyword>
<feature type="region of interest" description="Disordered" evidence="1">
    <location>
        <begin position="51"/>
        <end position="74"/>
    </location>
</feature>
<feature type="compositionally biased region" description="Polar residues" evidence="1">
    <location>
        <begin position="51"/>
        <end position="66"/>
    </location>
</feature>
<comment type="caution">
    <text evidence="3">The sequence shown here is derived from an EMBL/GenBank/DDBJ whole genome shotgun (WGS) entry which is preliminary data.</text>
</comment>
<dbReference type="Proteomes" id="UP000287651">
    <property type="component" value="Unassembled WGS sequence"/>
</dbReference>
<dbReference type="EMBL" id="AMZH03003729">
    <property type="protein sequence ID" value="RRT71369.1"/>
    <property type="molecule type" value="Genomic_DNA"/>
</dbReference>
<gene>
    <name evidence="3" type="ORF">B296_00017550</name>
</gene>
<feature type="signal peptide" evidence="2">
    <location>
        <begin position="1"/>
        <end position="27"/>
    </location>
</feature>
<organism evidence="3 4">
    <name type="scientific">Ensete ventricosum</name>
    <name type="common">Abyssinian banana</name>
    <name type="synonym">Musa ensete</name>
    <dbReference type="NCBI Taxonomy" id="4639"/>
    <lineage>
        <taxon>Eukaryota</taxon>
        <taxon>Viridiplantae</taxon>
        <taxon>Streptophyta</taxon>
        <taxon>Embryophyta</taxon>
        <taxon>Tracheophyta</taxon>
        <taxon>Spermatophyta</taxon>
        <taxon>Magnoliopsida</taxon>
        <taxon>Liliopsida</taxon>
        <taxon>Zingiberales</taxon>
        <taxon>Musaceae</taxon>
        <taxon>Ensete</taxon>
    </lineage>
</organism>
<sequence>MGAGAWLLAPCMTCRLLAVLRHGPCDATPLDSICHVGFTYYEADPTDALNPQTDNSNCRHMKSSTSGPRGPTRGARAAAAAAPGLVWERLPPPPTTKRTQRCTPMTSLPQVKAVGYFGGRSPRRHSFLRFRLIFFIPHFLPPPIHHRPDSTHESSSSLPTDANICVPINGPLRSSESRSKRDPKASRRSGGTAYALRESNPTVGSWPRTKADARAALSALSASDRHGPTKVTVEGKLGTEGNRVDSANLSD</sequence>
<feature type="compositionally biased region" description="Basic and acidic residues" evidence="1">
    <location>
        <begin position="175"/>
        <end position="185"/>
    </location>
</feature>
<evidence type="ECO:0008006" key="5">
    <source>
        <dbReference type="Google" id="ProtNLM"/>
    </source>
</evidence>
<dbReference type="AlphaFoldDB" id="A0A427A533"/>
<feature type="chain" id="PRO_5018982535" description="DUF4005 domain-containing protein" evidence="2">
    <location>
        <begin position="28"/>
        <end position="251"/>
    </location>
</feature>
<protein>
    <recommendedName>
        <fullName evidence="5">DUF4005 domain-containing protein</fullName>
    </recommendedName>
</protein>
<proteinExistence type="predicted"/>
<evidence type="ECO:0000313" key="4">
    <source>
        <dbReference type="Proteomes" id="UP000287651"/>
    </source>
</evidence>
<evidence type="ECO:0000256" key="2">
    <source>
        <dbReference type="SAM" id="SignalP"/>
    </source>
</evidence>
<feature type="region of interest" description="Disordered" evidence="1">
    <location>
        <begin position="146"/>
        <end position="251"/>
    </location>
</feature>
<reference evidence="3 4" key="1">
    <citation type="journal article" date="2014" name="Agronomy (Basel)">
        <title>A Draft Genome Sequence for Ensete ventricosum, the Drought-Tolerant Tree Against Hunger.</title>
        <authorList>
            <person name="Harrison J."/>
            <person name="Moore K.A."/>
            <person name="Paszkiewicz K."/>
            <person name="Jones T."/>
            <person name="Grant M."/>
            <person name="Ambacheew D."/>
            <person name="Muzemil S."/>
            <person name="Studholme D.J."/>
        </authorList>
    </citation>
    <scope>NUCLEOTIDE SEQUENCE [LARGE SCALE GENOMIC DNA]</scope>
</reference>
<evidence type="ECO:0000313" key="3">
    <source>
        <dbReference type="EMBL" id="RRT71369.1"/>
    </source>
</evidence>